<dbReference type="SUPFAM" id="SSF50405">
    <property type="entry name" value="Actin-crosslinking proteins"/>
    <property type="match status" value="1"/>
</dbReference>
<dbReference type="InterPro" id="IPR005084">
    <property type="entry name" value="CBM6"/>
</dbReference>
<dbReference type="InterPro" id="IPR008999">
    <property type="entry name" value="Actin-crosslinking"/>
</dbReference>
<keyword evidence="6" id="KW-1185">Reference proteome</keyword>
<dbReference type="Pfam" id="PF03422">
    <property type="entry name" value="CBM_6"/>
    <property type="match status" value="3"/>
</dbReference>
<dbReference type="GO" id="GO:0030246">
    <property type="term" value="F:carbohydrate binding"/>
    <property type="evidence" value="ECO:0007669"/>
    <property type="project" value="InterPro"/>
</dbReference>
<dbReference type="SUPFAM" id="SSF49265">
    <property type="entry name" value="Fibronectin type III"/>
    <property type="match status" value="1"/>
</dbReference>
<feature type="domain" description="CBM6" evidence="4">
    <location>
        <begin position="1089"/>
        <end position="1206"/>
    </location>
</feature>
<evidence type="ECO:0008006" key="7">
    <source>
        <dbReference type="Google" id="ProtNLM"/>
    </source>
</evidence>
<dbReference type="InterPro" id="IPR006584">
    <property type="entry name" value="Cellulose-bd_IV"/>
</dbReference>
<dbReference type="Gene3D" id="2.80.10.50">
    <property type="match status" value="1"/>
</dbReference>
<feature type="domain" description="CBM6" evidence="4">
    <location>
        <begin position="935"/>
        <end position="1077"/>
    </location>
</feature>
<dbReference type="Proteomes" id="UP000256561">
    <property type="component" value="Unassembled WGS sequence"/>
</dbReference>
<evidence type="ECO:0000259" key="4">
    <source>
        <dbReference type="PROSITE" id="PS51175"/>
    </source>
</evidence>
<gene>
    <name evidence="5" type="ORF">DXV75_08380</name>
</gene>
<dbReference type="InterPro" id="IPR036116">
    <property type="entry name" value="FN3_sf"/>
</dbReference>
<dbReference type="CDD" id="cd00257">
    <property type="entry name" value="beta-trefoil_FSCN-like"/>
    <property type="match status" value="1"/>
</dbReference>
<dbReference type="Gene3D" id="2.60.120.260">
    <property type="entry name" value="Galactose-binding domain-like"/>
    <property type="match status" value="3"/>
</dbReference>
<proteinExistence type="predicted"/>
<dbReference type="InterPro" id="IPR035953">
    <property type="entry name" value="Dextranase_N-ter"/>
</dbReference>
<sequence>MCRNTDMRKSLCTLLALASFIAAANQPPEITLKSPASNAVIGRGGNLHITALASDPDGSVVRVDFYVNDQWVGSDDSNPYSASVTGLPEGSASVRLVATDNLGATSEVSTAASTPRVGELNVPGDLYFYNPAPYDSLLLYWRDTNVNEIGYQIEQRFEDSDWVVLATTAADTENFEVNAYDRTQTREFRIRATNINRESEYSNVVRIVGSEDNLEVYPEVPGIRTPKTLTVNGITFSELQDQTPSDPSLGKATRLSTFFRAEVRLEQGTTPLLNTPVYETRPQLRNYLGHDDPAHTGGHHPYGYANYGPNSDKPERTLHNKHWTNIDANQDVVVRVTLLESASLPGNINLADLEIQPAPLDVIQVDERTVDITLPGAPEFARHYRVAMNRNAWSDRIPRGNGSEDTVIESPLFIFINPVHLAPASAPENEIVEFDNGSLVAFGSGIHLPNPHYQFFGPGENQSARELYVPGDAYLHYGFLMKNDDYAIRLWGRGIYSDEMFDIYRNVTQYEWSTPTRTPWADMTAIEGNVWGITQSWDTHAWLRGKYQAEPTTIEGLTNIGARMGVMFLDGNGALINHKDVGYGGGTYQSGVNSKTYYNGCLLINDDDITYVHHDYLMENSTTYVMHNGPSFQIGWGAFNSPNINTHVRNHTVLSSDRRELNYGKNHGVFDSRLNVEQLKNHSGGLFEDFEFWGKETIIFQIRIWNENAATPDTTSILGDMTFKNFTIRERSYNPEILYADSNYGLNKQAYLRFLHFDNLVIEGYPVSHIDDGNYFDYNEGALLHTITFFSLPDAVANPEAGNAPMGQSVTVMSEINGLHLQQDTSLPASFGPITANTTEALDGFTVVDAGNGYVALKSSNGYYLKADPARYGYLYTLPDTSRGDADTTEITENAKFVWVDVGEDSFALYSKAMGLYVRAEQNTGPNAPLYAASDSVGAAETFTVTGTIELETPDEPTTIRVEAEDYSDQFGLTVKPDNIEGIKDGEWAEYQLNAQATHEMTFAISAAAAGTGGTIEVYADNILVGSVDISNTGGWNNYSEFTTTLNIDNLDIGTLRLEFVSPGTGFLFNIDWFELTLIPDEPATDPLIKVEAEDFTEQFGLTIKPSTIEGIKNGEWASYLVDFETGSEVTLRVSASAAGQGGRINVLADGTLVGTVNVSNTGGWGTYQTFETTLDIPFQTVSELRLEFDSDHTGFLFNIDWFELNITAEREPEFISLLVEAEHLISQQGVAVKDTTVESIKGGDWAEYLLNIQPRYDISVNVNASAAGLGGTINFIAGGVLIGSVDITNTGGWSQYQTFSAVLSFPPEQIETLQLEFVAQHTGFLFNIDWFELQFIGIPSA</sequence>
<keyword evidence="1 2" id="KW-0732">Signal</keyword>
<dbReference type="Gene3D" id="2.160.20.10">
    <property type="entry name" value="Single-stranded right-handed beta-helix, Pectin lyase-like"/>
    <property type="match status" value="1"/>
</dbReference>
<evidence type="ECO:0000313" key="5">
    <source>
        <dbReference type="EMBL" id="RDV26086.1"/>
    </source>
</evidence>
<dbReference type="CDD" id="cd00063">
    <property type="entry name" value="FN3"/>
    <property type="match status" value="1"/>
</dbReference>
<name>A0A3D8M901_9ALTE</name>
<dbReference type="InterPro" id="IPR012334">
    <property type="entry name" value="Pectin_lyas_fold"/>
</dbReference>
<dbReference type="PROSITE" id="PS50853">
    <property type="entry name" value="FN3"/>
    <property type="match status" value="1"/>
</dbReference>
<dbReference type="PROSITE" id="PS51175">
    <property type="entry name" value="CBM6"/>
    <property type="match status" value="3"/>
</dbReference>
<reference evidence="6" key="1">
    <citation type="submission" date="2018-08" db="EMBL/GenBank/DDBJ databases">
        <authorList>
            <person name="Zhang J."/>
            <person name="Du Z.-J."/>
        </authorList>
    </citation>
    <scope>NUCLEOTIDE SEQUENCE [LARGE SCALE GENOMIC DNA]</scope>
    <source>
        <strain evidence="6">KCTC 52655</strain>
    </source>
</reference>
<comment type="caution">
    <text evidence="5">The sequence shown here is derived from an EMBL/GenBank/DDBJ whole genome shotgun (WGS) entry which is preliminary data.</text>
</comment>
<evidence type="ECO:0000256" key="2">
    <source>
        <dbReference type="SAM" id="SignalP"/>
    </source>
</evidence>
<evidence type="ECO:0000313" key="6">
    <source>
        <dbReference type="Proteomes" id="UP000256561"/>
    </source>
</evidence>
<dbReference type="SUPFAM" id="SSF49785">
    <property type="entry name" value="Galactose-binding domain-like"/>
    <property type="match status" value="3"/>
</dbReference>
<dbReference type="SMART" id="SM00606">
    <property type="entry name" value="CBD_IV"/>
    <property type="match status" value="3"/>
</dbReference>
<dbReference type="InterPro" id="IPR003961">
    <property type="entry name" value="FN3_dom"/>
</dbReference>
<dbReference type="CDD" id="cd04084">
    <property type="entry name" value="CBM6_xylanase-like"/>
    <property type="match status" value="2"/>
</dbReference>
<dbReference type="InterPro" id="IPR013783">
    <property type="entry name" value="Ig-like_fold"/>
</dbReference>
<protein>
    <recommendedName>
        <fullName evidence="7">CBM6 domain-containing protein</fullName>
    </recommendedName>
</protein>
<feature type="domain" description="Fibronectin type-III" evidence="3">
    <location>
        <begin position="122"/>
        <end position="213"/>
    </location>
</feature>
<accession>A0A3D8M901</accession>
<dbReference type="Gene3D" id="2.60.40.10">
    <property type="entry name" value="Immunoglobulins"/>
    <property type="match status" value="2"/>
</dbReference>
<dbReference type="InterPro" id="IPR008979">
    <property type="entry name" value="Galactose-bd-like_sf"/>
</dbReference>
<dbReference type="EMBL" id="QRHA01000005">
    <property type="protein sequence ID" value="RDV26086.1"/>
    <property type="molecule type" value="Genomic_DNA"/>
</dbReference>
<dbReference type="Gene3D" id="2.60.350.10">
    <property type="entry name" value="Dextranase, N-terminal"/>
    <property type="match status" value="1"/>
</dbReference>
<evidence type="ECO:0000256" key="1">
    <source>
        <dbReference type="ARBA" id="ARBA00022729"/>
    </source>
</evidence>
<feature type="chain" id="PRO_5017771996" description="CBM6 domain-containing protein" evidence="2">
    <location>
        <begin position="25"/>
        <end position="1342"/>
    </location>
</feature>
<feature type="domain" description="CBM6" evidence="4">
    <location>
        <begin position="1209"/>
        <end position="1335"/>
    </location>
</feature>
<evidence type="ECO:0000259" key="3">
    <source>
        <dbReference type="PROSITE" id="PS50853"/>
    </source>
</evidence>
<dbReference type="Pfam" id="PF17957">
    <property type="entry name" value="Big_7"/>
    <property type="match status" value="1"/>
</dbReference>
<organism evidence="5 6">
    <name type="scientific">Alteromonas aestuariivivens</name>
    <dbReference type="NCBI Taxonomy" id="1938339"/>
    <lineage>
        <taxon>Bacteria</taxon>
        <taxon>Pseudomonadati</taxon>
        <taxon>Pseudomonadota</taxon>
        <taxon>Gammaproteobacteria</taxon>
        <taxon>Alteromonadales</taxon>
        <taxon>Alteromonadaceae</taxon>
        <taxon>Alteromonas/Salinimonas group</taxon>
        <taxon>Alteromonas</taxon>
    </lineage>
</organism>
<feature type="signal peptide" evidence="2">
    <location>
        <begin position="1"/>
        <end position="24"/>
    </location>
</feature>